<evidence type="ECO:0000313" key="2">
    <source>
        <dbReference type="EMBL" id="GLJ68184.1"/>
    </source>
</evidence>
<dbReference type="InterPro" id="IPR045596">
    <property type="entry name" value="DUF6459"/>
</dbReference>
<accession>A0ABQ5SW37</accession>
<feature type="region of interest" description="Disordered" evidence="1">
    <location>
        <begin position="1"/>
        <end position="59"/>
    </location>
</feature>
<gene>
    <name evidence="2" type="ORF">GCM10017579_22200</name>
</gene>
<proteinExistence type="predicted"/>
<keyword evidence="3" id="KW-1185">Reference proteome</keyword>
<organism evidence="2 3">
    <name type="scientific">Nocardioides luteus</name>
    <dbReference type="NCBI Taxonomy" id="1844"/>
    <lineage>
        <taxon>Bacteria</taxon>
        <taxon>Bacillati</taxon>
        <taxon>Actinomycetota</taxon>
        <taxon>Actinomycetes</taxon>
        <taxon>Propionibacteriales</taxon>
        <taxon>Nocardioidaceae</taxon>
        <taxon>Nocardioides</taxon>
    </lineage>
</organism>
<evidence type="ECO:0000313" key="3">
    <source>
        <dbReference type="Proteomes" id="UP001142292"/>
    </source>
</evidence>
<protein>
    <recommendedName>
        <fullName evidence="4">3-hydroxyacyl-CoA dehydrogenase</fullName>
    </recommendedName>
</protein>
<comment type="caution">
    <text evidence="2">The sequence shown here is derived from an EMBL/GenBank/DDBJ whole genome shotgun (WGS) entry which is preliminary data.</text>
</comment>
<reference evidence="2" key="1">
    <citation type="journal article" date="2014" name="Int. J. Syst. Evol. Microbiol.">
        <title>Complete genome of a new Firmicutes species belonging to the dominant human colonic microbiota ('Ruminococcus bicirculans') reveals two chromosomes and a selective capacity to utilize plant glucans.</title>
        <authorList>
            <consortium name="NISC Comparative Sequencing Program"/>
            <person name="Wegmann U."/>
            <person name="Louis P."/>
            <person name="Goesmann A."/>
            <person name="Henrissat B."/>
            <person name="Duncan S.H."/>
            <person name="Flint H.J."/>
        </authorList>
    </citation>
    <scope>NUCLEOTIDE SEQUENCE</scope>
    <source>
        <strain evidence="2">VKM Ac-1246</strain>
    </source>
</reference>
<feature type="compositionally biased region" description="Basic and acidic residues" evidence="1">
    <location>
        <begin position="9"/>
        <end position="24"/>
    </location>
</feature>
<evidence type="ECO:0008006" key="4">
    <source>
        <dbReference type="Google" id="ProtNLM"/>
    </source>
</evidence>
<dbReference type="EMBL" id="BSEL01000005">
    <property type="protein sequence ID" value="GLJ68184.1"/>
    <property type="molecule type" value="Genomic_DNA"/>
</dbReference>
<reference evidence="2" key="2">
    <citation type="submission" date="2023-01" db="EMBL/GenBank/DDBJ databases">
        <authorList>
            <person name="Sun Q."/>
            <person name="Evtushenko L."/>
        </authorList>
    </citation>
    <scope>NUCLEOTIDE SEQUENCE</scope>
    <source>
        <strain evidence="2">VKM Ac-1246</strain>
    </source>
</reference>
<name>A0ABQ5SW37_9ACTN</name>
<feature type="compositionally biased region" description="Basic and acidic residues" evidence="1">
    <location>
        <begin position="43"/>
        <end position="54"/>
    </location>
</feature>
<sequence length="181" mass="20233">MSALPSREPAPEEEPRFPRPRDETPLADVQDMLAFDLQPRLDPPLRDGGERDGPPAEPIPIVPARGHLIAWIPQFAQKVAEVVGGDRPASQLVRWTTKEVIADLRYRASLAARSGAYEPGLGRNQPVRPRIFRWHFRPVSIGIVEATVNVKFGEGHRALALRFEQVGDSWICTAIDFGPYR</sequence>
<evidence type="ECO:0000256" key="1">
    <source>
        <dbReference type="SAM" id="MobiDB-lite"/>
    </source>
</evidence>
<dbReference type="Pfam" id="PF20060">
    <property type="entry name" value="DUF6459"/>
    <property type="match status" value="1"/>
</dbReference>
<dbReference type="Proteomes" id="UP001142292">
    <property type="component" value="Unassembled WGS sequence"/>
</dbReference>